<dbReference type="PANTHER" id="PTHR32089">
    <property type="entry name" value="METHYL-ACCEPTING CHEMOTAXIS PROTEIN MCPB"/>
    <property type="match status" value="1"/>
</dbReference>
<keyword evidence="4" id="KW-0472">Membrane</keyword>
<dbReference type="PROSITE" id="PS50111">
    <property type="entry name" value="CHEMOTAXIS_TRANSDUC_2"/>
    <property type="match status" value="1"/>
</dbReference>
<dbReference type="EMBL" id="CP036150">
    <property type="protein sequence ID" value="QEN09321.1"/>
    <property type="molecule type" value="Genomic_DNA"/>
</dbReference>
<keyword evidence="1 3" id="KW-0807">Transducer</keyword>
<evidence type="ECO:0000256" key="3">
    <source>
        <dbReference type="PROSITE-ProRule" id="PRU00284"/>
    </source>
</evidence>
<dbReference type="Gene3D" id="1.10.287.950">
    <property type="entry name" value="Methyl-accepting chemotaxis protein"/>
    <property type="match status" value="1"/>
</dbReference>
<dbReference type="PRINTS" id="PR00260">
    <property type="entry name" value="CHEMTRNSDUCR"/>
</dbReference>
<dbReference type="SUPFAM" id="SSF58104">
    <property type="entry name" value="Methyl-accepting chemotaxis protein (MCP) signaling domain"/>
    <property type="match status" value="1"/>
</dbReference>
<feature type="domain" description="Methyl-accepting transducer" evidence="5">
    <location>
        <begin position="312"/>
        <end position="534"/>
    </location>
</feature>
<evidence type="ECO:0000256" key="1">
    <source>
        <dbReference type="ARBA" id="ARBA00023224"/>
    </source>
</evidence>
<dbReference type="Proteomes" id="UP000324209">
    <property type="component" value="Chromosome"/>
</dbReference>
<accession>A0A5C1QNS8</accession>
<dbReference type="SMART" id="SM00304">
    <property type="entry name" value="HAMP"/>
    <property type="match status" value="1"/>
</dbReference>
<dbReference type="CDD" id="cd06225">
    <property type="entry name" value="HAMP"/>
    <property type="match status" value="1"/>
</dbReference>
<reference evidence="7 8" key="1">
    <citation type="submission" date="2019-02" db="EMBL/GenBank/DDBJ databases">
        <title>Complete Genome Sequence and Methylome Analysis of free living Spirochaetas.</title>
        <authorList>
            <person name="Fomenkov A."/>
            <person name="Dubinina G."/>
            <person name="Leshcheva N."/>
            <person name="Mikheeva N."/>
            <person name="Grabovich M."/>
            <person name="Vincze T."/>
            <person name="Roberts R.J."/>
        </authorList>
    </citation>
    <scope>NUCLEOTIDE SEQUENCE [LARGE SCALE GENOMIC DNA]</scope>
    <source>
        <strain evidence="7 8">K2</strain>
    </source>
</reference>
<dbReference type="GO" id="GO:0006935">
    <property type="term" value="P:chemotaxis"/>
    <property type="evidence" value="ECO:0007669"/>
    <property type="project" value="InterPro"/>
</dbReference>
<dbReference type="GO" id="GO:0016020">
    <property type="term" value="C:membrane"/>
    <property type="evidence" value="ECO:0007669"/>
    <property type="project" value="InterPro"/>
</dbReference>
<dbReference type="AlphaFoldDB" id="A0A5C1QNS8"/>
<dbReference type="OrthoDB" id="369336at2"/>
<protein>
    <submittedName>
        <fullName evidence="7">Methyl-accepting chemotaxis protein</fullName>
    </submittedName>
</protein>
<dbReference type="GO" id="GO:0007165">
    <property type="term" value="P:signal transduction"/>
    <property type="evidence" value="ECO:0007669"/>
    <property type="project" value="UniProtKB-KW"/>
</dbReference>
<evidence type="ECO:0000313" key="7">
    <source>
        <dbReference type="EMBL" id="QEN09321.1"/>
    </source>
</evidence>
<dbReference type="PANTHER" id="PTHR32089:SF112">
    <property type="entry name" value="LYSOZYME-LIKE PROTEIN-RELATED"/>
    <property type="match status" value="1"/>
</dbReference>
<evidence type="ECO:0000256" key="4">
    <source>
        <dbReference type="SAM" id="Phobius"/>
    </source>
</evidence>
<feature type="transmembrane region" description="Helical" evidence="4">
    <location>
        <begin position="188"/>
        <end position="210"/>
    </location>
</feature>
<dbReference type="InterPro" id="IPR004089">
    <property type="entry name" value="MCPsignal_dom"/>
</dbReference>
<evidence type="ECO:0000259" key="5">
    <source>
        <dbReference type="PROSITE" id="PS50111"/>
    </source>
</evidence>
<keyword evidence="4" id="KW-0812">Transmembrane</keyword>
<evidence type="ECO:0000256" key="2">
    <source>
        <dbReference type="ARBA" id="ARBA00029447"/>
    </source>
</evidence>
<feature type="domain" description="HAMP" evidence="6">
    <location>
        <begin position="211"/>
        <end position="265"/>
    </location>
</feature>
<evidence type="ECO:0000259" key="6">
    <source>
        <dbReference type="PROSITE" id="PS50885"/>
    </source>
</evidence>
<proteinExistence type="inferred from homology"/>
<gene>
    <name evidence="7" type="ORF">EXM22_15535</name>
</gene>
<dbReference type="GO" id="GO:0004888">
    <property type="term" value="F:transmembrane signaling receptor activity"/>
    <property type="evidence" value="ECO:0007669"/>
    <property type="project" value="InterPro"/>
</dbReference>
<dbReference type="Pfam" id="PF00015">
    <property type="entry name" value="MCPsignal"/>
    <property type="match status" value="1"/>
</dbReference>
<organism evidence="7 8">
    <name type="scientific">Oceanispirochaeta crateris</name>
    <dbReference type="NCBI Taxonomy" id="2518645"/>
    <lineage>
        <taxon>Bacteria</taxon>
        <taxon>Pseudomonadati</taxon>
        <taxon>Spirochaetota</taxon>
        <taxon>Spirochaetia</taxon>
        <taxon>Spirochaetales</taxon>
        <taxon>Spirochaetaceae</taxon>
        <taxon>Oceanispirochaeta</taxon>
    </lineage>
</organism>
<dbReference type="SMART" id="SM00283">
    <property type="entry name" value="MA"/>
    <property type="match status" value="1"/>
</dbReference>
<name>A0A5C1QNS8_9SPIO</name>
<comment type="similarity">
    <text evidence="2">Belongs to the methyl-accepting chemotaxis (MCP) protein family.</text>
</comment>
<evidence type="ECO:0000313" key="8">
    <source>
        <dbReference type="Proteomes" id="UP000324209"/>
    </source>
</evidence>
<dbReference type="Gene3D" id="6.10.340.10">
    <property type="match status" value="1"/>
</dbReference>
<dbReference type="PROSITE" id="PS50885">
    <property type="entry name" value="HAMP"/>
    <property type="match status" value="1"/>
</dbReference>
<keyword evidence="4" id="KW-1133">Transmembrane helix</keyword>
<sequence>MHWRKIMHSLKTKLLLIFVLLSFLVSLLVGGMDFLHFKKNIDQNLRTSLSNTANFVEHTLPYNSFASYVKAIEEKSSTSMDYRNFMGQYAMDSGIAFLYLVTQDGDKVPTIEISNFMEEEQLIFWESPAKEALLSLAENKIYYSEPYTDEYGSFISIYKPLATSDGIPAVIGVDLDVSYVKSLQKESIIGFMISMLIGVGISILLSFFFASSITKPLSSLDKELRHLAESDADLTIRIHSKSKNEIGKVAESFNAFATKLQDLVIQIKIAIDDTDSIKIAISDSSDQTSLEIDKISDNLDGIREQLEILDNSLSENTAVIEEVTQNIESVDQQIISQSAMVEQSTAAITQMMASLSSVNMVAQNKKTATRALWEVAKEGKERIDQTASSFKSVVEYFGQIQDMTKTINAIASQTNLLSMNAAIEAAHAGDSGKGFAVVAEEIRKLADSAGTTSKSIATLIKTITDSVMNTEKQVTATSTAFAQINEEVSDTLDAFSEIEQSVSELNSGGQQILESTNQINSVTVSIKEGSREIQTGTQSMLDSAIRIKEASGAVTTRMAASVKAASDIQVSKKTMIDLTKKMNTIIENLKEQFSQFKTG</sequence>
<keyword evidence="8" id="KW-1185">Reference proteome</keyword>
<dbReference type="InterPro" id="IPR003660">
    <property type="entry name" value="HAMP_dom"/>
</dbReference>
<dbReference type="InterPro" id="IPR004090">
    <property type="entry name" value="Chemotax_Me-accpt_rcpt"/>
</dbReference>
<dbReference type="KEGG" id="ock:EXM22_15535"/>
<dbReference type="Pfam" id="PF00672">
    <property type="entry name" value="HAMP"/>
    <property type="match status" value="1"/>
</dbReference>